<dbReference type="Gene3D" id="3.30.1340.10">
    <property type="entry name" value="HPr-like"/>
    <property type="match status" value="1"/>
</dbReference>
<dbReference type="RefSeq" id="WP_390230864.1">
    <property type="nucleotide sequence ID" value="NZ_JBHSCN010000006.1"/>
</dbReference>
<sequence length="101" mass="10520">MSRDSRATGSAAHYARTVMLSNPDGLHARSAAEFVKLAARFPARVTINGKDARSLLAILSLGLMRGASCEIASDEESGRTAVDALAELVGSGFARQSVGVE</sequence>
<evidence type="ECO:0000256" key="4">
    <source>
        <dbReference type="ARBA" id="ARBA00022597"/>
    </source>
</evidence>
<dbReference type="Proteomes" id="UP001595900">
    <property type="component" value="Unassembled WGS sequence"/>
</dbReference>
<evidence type="ECO:0000313" key="7">
    <source>
        <dbReference type="EMBL" id="MFC4244778.1"/>
    </source>
</evidence>
<keyword evidence="8" id="KW-1185">Reference proteome</keyword>
<dbReference type="InterPro" id="IPR001020">
    <property type="entry name" value="PTS_HPr_His_P_site"/>
</dbReference>
<name>A0ABV8QBS5_9MICO</name>
<dbReference type="PANTHER" id="PTHR33705">
    <property type="entry name" value="PHOSPHOCARRIER PROTEIN HPR"/>
    <property type="match status" value="1"/>
</dbReference>
<organism evidence="7 8">
    <name type="scientific">Gryllotalpicola reticulitermitis</name>
    <dbReference type="NCBI Taxonomy" id="1184153"/>
    <lineage>
        <taxon>Bacteria</taxon>
        <taxon>Bacillati</taxon>
        <taxon>Actinomycetota</taxon>
        <taxon>Actinomycetes</taxon>
        <taxon>Micrococcales</taxon>
        <taxon>Microbacteriaceae</taxon>
        <taxon>Gryllotalpicola</taxon>
    </lineage>
</organism>
<dbReference type="Pfam" id="PF00381">
    <property type="entry name" value="PTS-HPr"/>
    <property type="match status" value="1"/>
</dbReference>
<dbReference type="InterPro" id="IPR035895">
    <property type="entry name" value="HPr-like_sf"/>
</dbReference>
<evidence type="ECO:0000256" key="2">
    <source>
        <dbReference type="ARBA" id="ARBA00020422"/>
    </source>
</evidence>
<dbReference type="NCBIfam" id="TIGR01003">
    <property type="entry name" value="PTS_HPr_family"/>
    <property type="match status" value="1"/>
</dbReference>
<keyword evidence="4" id="KW-0762">Sugar transport</keyword>
<dbReference type="SUPFAM" id="SSF55594">
    <property type="entry name" value="HPr-like"/>
    <property type="match status" value="1"/>
</dbReference>
<evidence type="ECO:0000256" key="5">
    <source>
        <dbReference type="ARBA" id="ARBA00033055"/>
    </source>
</evidence>
<evidence type="ECO:0000313" key="8">
    <source>
        <dbReference type="Proteomes" id="UP001595900"/>
    </source>
</evidence>
<feature type="domain" description="HPr" evidence="6">
    <location>
        <begin position="13"/>
        <end position="96"/>
    </location>
</feature>
<dbReference type="EMBL" id="JBHSCN010000006">
    <property type="protein sequence ID" value="MFC4244778.1"/>
    <property type="molecule type" value="Genomic_DNA"/>
</dbReference>
<dbReference type="InterPro" id="IPR000032">
    <property type="entry name" value="HPr-like"/>
</dbReference>
<dbReference type="PROSITE" id="PS51350">
    <property type="entry name" value="PTS_HPR_DOM"/>
    <property type="match status" value="1"/>
</dbReference>
<gene>
    <name evidence="7" type="ORF">ACFOYW_15495</name>
</gene>
<dbReference type="InterPro" id="IPR050399">
    <property type="entry name" value="HPr"/>
</dbReference>
<dbReference type="PRINTS" id="PR00107">
    <property type="entry name" value="PHOSPHOCPHPR"/>
</dbReference>
<reference evidence="8" key="1">
    <citation type="journal article" date="2019" name="Int. J. Syst. Evol. Microbiol.">
        <title>The Global Catalogue of Microorganisms (GCM) 10K type strain sequencing project: providing services to taxonomists for standard genome sequencing and annotation.</title>
        <authorList>
            <consortium name="The Broad Institute Genomics Platform"/>
            <consortium name="The Broad Institute Genome Sequencing Center for Infectious Disease"/>
            <person name="Wu L."/>
            <person name="Ma J."/>
        </authorList>
    </citation>
    <scope>NUCLEOTIDE SEQUENCE [LARGE SCALE GENOMIC DNA]</scope>
    <source>
        <strain evidence="8">CGMCC 1.10363</strain>
    </source>
</reference>
<dbReference type="PROSITE" id="PS00369">
    <property type="entry name" value="PTS_HPR_HIS"/>
    <property type="match status" value="1"/>
</dbReference>
<evidence type="ECO:0000256" key="1">
    <source>
        <dbReference type="ARBA" id="ARBA00003681"/>
    </source>
</evidence>
<comment type="caution">
    <text evidence="7">The sequence shown here is derived from an EMBL/GenBank/DDBJ whole genome shotgun (WGS) entry which is preliminary data.</text>
</comment>
<evidence type="ECO:0000259" key="6">
    <source>
        <dbReference type="PROSITE" id="PS51350"/>
    </source>
</evidence>
<protein>
    <recommendedName>
        <fullName evidence="2">Phosphocarrier protein HPr</fullName>
    </recommendedName>
    <alternativeName>
        <fullName evidence="5">Histidine-containing protein</fullName>
    </alternativeName>
</protein>
<keyword evidence="3" id="KW-0813">Transport</keyword>
<accession>A0ABV8QBS5</accession>
<comment type="function">
    <text evidence="1">General (non sugar-specific) component of the phosphoenolpyruvate-dependent sugar phosphotransferase system (sugar PTS). This major carbohydrate active-transport system catalyzes the phosphorylation of incoming sugar substrates concomitantly with their translocation across the cell membrane. The phosphoryl group from phosphoenolpyruvate (PEP) is transferred to the phosphoryl carrier protein HPr by enzyme I. Phospho-HPr then transfers it to the PTS EIIA domain.</text>
</comment>
<dbReference type="PANTHER" id="PTHR33705:SF1">
    <property type="entry name" value="PHOSPHOCARRIER PROTEIN HPR"/>
    <property type="match status" value="1"/>
</dbReference>
<evidence type="ECO:0000256" key="3">
    <source>
        <dbReference type="ARBA" id="ARBA00022448"/>
    </source>
</evidence>
<proteinExistence type="predicted"/>